<dbReference type="Gene3D" id="1.25.40.10">
    <property type="entry name" value="Tetratricopeptide repeat domain"/>
    <property type="match status" value="1"/>
</dbReference>
<evidence type="ECO:0000256" key="1">
    <source>
        <dbReference type="PROSITE-ProRule" id="PRU00339"/>
    </source>
</evidence>
<keyword evidence="4" id="KW-1185">Reference proteome</keyword>
<gene>
    <name evidence="3" type="ORF">RJ639_004191</name>
</gene>
<dbReference type="SUPFAM" id="SSF48452">
    <property type="entry name" value="TPR-like"/>
    <property type="match status" value="1"/>
</dbReference>
<keyword evidence="1" id="KW-0802">TPR repeat</keyword>
<evidence type="ECO:0000313" key="4">
    <source>
        <dbReference type="Proteomes" id="UP001188597"/>
    </source>
</evidence>
<dbReference type="AlphaFoldDB" id="A0AA88W5L4"/>
<evidence type="ECO:0000313" key="3">
    <source>
        <dbReference type="EMBL" id="KAK3019883.1"/>
    </source>
</evidence>
<accession>A0AA88W5L4</accession>
<dbReference type="Proteomes" id="UP001188597">
    <property type="component" value="Unassembled WGS sequence"/>
</dbReference>
<dbReference type="InterPro" id="IPR044534">
    <property type="entry name" value="TTL1-4"/>
</dbReference>
<dbReference type="PANTHER" id="PTHR46050:SF18">
    <property type="entry name" value="TETRATRICOPEPTIDE REPEAT (TPR)-LIKE SUPERFAMILY PROTEIN"/>
    <property type="match status" value="1"/>
</dbReference>
<dbReference type="EMBL" id="JAVXUP010000848">
    <property type="protein sequence ID" value="KAK3019883.1"/>
    <property type="molecule type" value="Genomic_DNA"/>
</dbReference>
<feature type="compositionally biased region" description="Low complexity" evidence="2">
    <location>
        <begin position="110"/>
        <end position="125"/>
    </location>
</feature>
<dbReference type="Pfam" id="PF13414">
    <property type="entry name" value="TPR_11"/>
    <property type="match status" value="1"/>
</dbReference>
<dbReference type="PANTHER" id="PTHR46050">
    <property type="entry name" value="TPR REPEAT-CONTAINING THIOREDOXIN"/>
    <property type="match status" value="1"/>
</dbReference>
<comment type="caution">
    <text evidence="3">The sequence shown here is derived from an EMBL/GenBank/DDBJ whole genome shotgun (WGS) entry which is preliminary data.</text>
</comment>
<proteinExistence type="predicted"/>
<evidence type="ECO:0008006" key="5">
    <source>
        <dbReference type="Google" id="ProtNLM"/>
    </source>
</evidence>
<dbReference type="InterPro" id="IPR011990">
    <property type="entry name" value="TPR-like_helical_dom_sf"/>
</dbReference>
<feature type="repeat" description="TPR" evidence="1">
    <location>
        <begin position="411"/>
        <end position="444"/>
    </location>
</feature>
<sequence length="593" mass="65681">MGETPKYLVKNDMGCGFVGALFNRGGFRPRQKPVPSLPAAKSHNSIKNPSSKNPAARNHNSVKNPSSKNPKRRRSSSGEMKFLESSKSANPPPKQGRKPLPKPTLANPRSSTSSSKNSSLNSGLSQVTNVANTRRLMREPTFTSSEMSMSVAVRQKPSINGTLYRASSGNTMLLGHLGNVRQSRKENPTANNVKTLEYHLTAGARKPSEFGNIYRGPMNKLDPEALKSMGNENYKKGRFEDALALYNQAIALDSSKASYYSNRSAALIGLGRLIEAVIDCRVAIKIEPSYHRAHQRLAELYIRLGEAEKALCHYKHTGPKADTKNISQAQALKIHLSRCTEAQKQRNWNELLKESRTTISLGADSAPQVYAMQTEALLELRRHQEAYSAIKKGPNFGIDFCTQFFGSAGSARLLAIWSRVYMATGRFEDAVTTAHSAARLDPSDEVTKIAKMARALASARSNGNQLFKASKFSQACIAYSEGLEREPFNSVLLCNRAACRSKLGQFEKAIEDCTAALYLQPSYTKARQRRADCYVKLERWEAAIQDYEVLTQETPRDEDINRALYVAQVQLKKQQSEDLSEMKLGSNLVQVSS</sequence>
<feature type="compositionally biased region" description="Polar residues" evidence="2">
    <location>
        <begin position="42"/>
        <end position="62"/>
    </location>
</feature>
<dbReference type="GO" id="GO:0005737">
    <property type="term" value="C:cytoplasm"/>
    <property type="evidence" value="ECO:0007669"/>
    <property type="project" value="TreeGrafter"/>
</dbReference>
<reference evidence="3" key="1">
    <citation type="submission" date="2022-12" db="EMBL/GenBank/DDBJ databases">
        <title>Draft genome assemblies for two species of Escallonia (Escalloniales).</title>
        <authorList>
            <person name="Chanderbali A."/>
            <person name="Dervinis C."/>
            <person name="Anghel I."/>
            <person name="Soltis D."/>
            <person name="Soltis P."/>
            <person name="Zapata F."/>
        </authorList>
    </citation>
    <scope>NUCLEOTIDE SEQUENCE</scope>
    <source>
        <strain evidence="3">UCBG64.0493</strain>
        <tissue evidence="3">Leaf</tissue>
    </source>
</reference>
<dbReference type="InterPro" id="IPR019734">
    <property type="entry name" value="TPR_rpt"/>
</dbReference>
<feature type="region of interest" description="Disordered" evidence="2">
    <location>
        <begin position="20"/>
        <end position="135"/>
    </location>
</feature>
<organism evidence="3 4">
    <name type="scientific">Escallonia herrerae</name>
    <dbReference type="NCBI Taxonomy" id="1293975"/>
    <lineage>
        <taxon>Eukaryota</taxon>
        <taxon>Viridiplantae</taxon>
        <taxon>Streptophyta</taxon>
        <taxon>Embryophyta</taxon>
        <taxon>Tracheophyta</taxon>
        <taxon>Spermatophyta</taxon>
        <taxon>Magnoliopsida</taxon>
        <taxon>eudicotyledons</taxon>
        <taxon>Gunneridae</taxon>
        <taxon>Pentapetalae</taxon>
        <taxon>asterids</taxon>
        <taxon>campanulids</taxon>
        <taxon>Escalloniales</taxon>
        <taxon>Escalloniaceae</taxon>
        <taxon>Escallonia</taxon>
    </lineage>
</organism>
<feature type="repeat" description="TPR" evidence="1">
    <location>
        <begin position="223"/>
        <end position="256"/>
    </location>
</feature>
<name>A0AA88W5L4_9ASTE</name>
<evidence type="ECO:0000256" key="2">
    <source>
        <dbReference type="SAM" id="MobiDB-lite"/>
    </source>
</evidence>
<protein>
    <recommendedName>
        <fullName evidence="5">Inactive TPR repeat-containing thioredoxin TTL3-like</fullName>
    </recommendedName>
</protein>
<dbReference type="SMART" id="SM00028">
    <property type="entry name" value="TPR"/>
    <property type="match status" value="6"/>
</dbReference>
<dbReference type="PROSITE" id="PS50005">
    <property type="entry name" value="TPR"/>
    <property type="match status" value="2"/>
</dbReference>
<dbReference type="Pfam" id="PF00515">
    <property type="entry name" value="TPR_1"/>
    <property type="match status" value="1"/>
</dbReference>